<keyword evidence="7" id="KW-1185">Reference proteome</keyword>
<dbReference type="InterPro" id="IPR015300">
    <property type="entry name" value="DNA-bd_pseudobarrel_sf"/>
</dbReference>
<evidence type="ECO:0000313" key="6">
    <source>
        <dbReference type="EMBL" id="PKU76994.1"/>
    </source>
</evidence>
<evidence type="ECO:0000256" key="2">
    <source>
        <dbReference type="ARBA" id="ARBA00023015"/>
    </source>
</evidence>
<evidence type="ECO:0000256" key="3">
    <source>
        <dbReference type="ARBA" id="ARBA00023125"/>
    </source>
</evidence>
<evidence type="ECO:0000256" key="4">
    <source>
        <dbReference type="ARBA" id="ARBA00023163"/>
    </source>
</evidence>
<dbReference type="GO" id="GO:0005634">
    <property type="term" value="C:nucleus"/>
    <property type="evidence" value="ECO:0007669"/>
    <property type="project" value="UniProtKB-SubCell"/>
</dbReference>
<evidence type="ECO:0000313" key="7">
    <source>
        <dbReference type="Proteomes" id="UP000233837"/>
    </source>
</evidence>
<dbReference type="Proteomes" id="UP000233837">
    <property type="component" value="Unassembled WGS sequence"/>
</dbReference>
<sequence>MNYKKRPIFEKPLVTSDFGKMNMAVIAKTYVEKYFPLDVKAGENDLLVSFEDDAEQLILAVTYY</sequence>
<protein>
    <submittedName>
        <fullName evidence="6">B3 domain-containing protein</fullName>
    </submittedName>
</protein>
<keyword evidence="2" id="KW-0805">Transcription regulation</keyword>
<gene>
    <name evidence="6" type="ORF">MA16_Dca001600</name>
</gene>
<name>A0A2I0WMV3_9ASPA</name>
<organism evidence="6 7">
    <name type="scientific">Dendrobium catenatum</name>
    <dbReference type="NCBI Taxonomy" id="906689"/>
    <lineage>
        <taxon>Eukaryota</taxon>
        <taxon>Viridiplantae</taxon>
        <taxon>Streptophyta</taxon>
        <taxon>Embryophyta</taxon>
        <taxon>Tracheophyta</taxon>
        <taxon>Spermatophyta</taxon>
        <taxon>Magnoliopsida</taxon>
        <taxon>Liliopsida</taxon>
        <taxon>Asparagales</taxon>
        <taxon>Orchidaceae</taxon>
        <taxon>Epidendroideae</taxon>
        <taxon>Malaxideae</taxon>
        <taxon>Dendrobiinae</taxon>
        <taxon>Dendrobium</taxon>
    </lineage>
</organism>
<evidence type="ECO:0000256" key="5">
    <source>
        <dbReference type="ARBA" id="ARBA00023242"/>
    </source>
</evidence>
<dbReference type="EMBL" id="KZ502537">
    <property type="protein sequence ID" value="PKU76994.1"/>
    <property type="molecule type" value="Genomic_DNA"/>
</dbReference>
<reference evidence="6 7" key="1">
    <citation type="journal article" date="2016" name="Sci. Rep.">
        <title>The Dendrobium catenatum Lindl. genome sequence provides insights into polysaccharide synthase, floral development and adaptive evolution.</title>
        <authorList>
            <person name="Zhang G.Q."/>
            <person name="Xu Q."/>
            <person name="Bian C."/>
            <person name="Tsai W.C."/>
            <person name="Yeh C.M."/>
            <person name="Liu K.W."/>
            <person name="Yoshida K."/>
            <person name="Zhang L.S."/>
            <person name="Chang S.B."/>
            <person name="Chen F."/>
            <person name="Shi Y."/>
            <person name="Su Y.Y."/>
            <person name="Zhang Y.Q."/>
            <person name="Chen L.J."/>
            <person name="Yin Y."/>
            <person name="Lin M."/>
            <person name="Huang H."/>
            <person name="Deng H."/>
            <person name="Wang Z.W."/>
            <person name="Zhu S.L."/>
            <person name="Zhao X."/>
            <person name="Deng C."/>
            <person name="Niu S.C."/>
            <person name="Huang J."/>
            <person name="Wang M."/>
            <person name="Liu G.H."/>
            <person name="Yang H.J."/>
            <person name="Xiao X.J."/>
            <person name="Hsiao Y.Y."/>
            <person name="Wu W.L."/>
            <person name="Chen Y.Y."/>
            <person name="Mitsuda N."/>
            <person name="Ohme-Takagi M."/>
            <person name="Luo Y.B."/>
            <person name="Van de Peer Y."/>
            <person name="Liu Z.J."/>
        </authorList>
    </citation>
    <scope>NUCLEOTIDE SEQUENCE [LARGE SCALE GENOMIC DNA]</scope>
    <source>
        <tissue evidence="6">The whole plant</tissue>
    </source>
</reference>
<keyword evidence="3" id="KW-0238">DNA-binding</keyword>
<proteinExistence type="predicted"/>
<reference evidence="6 7" key="2">
    <citation type="journal article" date="2017" name="Nature">
        <title>The Apostasia genome and the evolution of orchids.</title>
        <authorList>
            <person name="Zhang G.Q."/>
            <person name="Liu K.W."/>
            <person name="Li Z."/>
            <person name="Lohaus R."/>
            <person name="Hsiao Y.Y."/>
            <person name="Niu S.C."/>
            <person name="Wang J.Y."/>
            <person name="Lin Y.C."/>
            <person name="Xu Q."/>
            <person name="Chen L.J."/>
            <person name="Yoshida K."/>
            <person name="Fujiwara S."/>
            <person name="Wang Z.W."/>
            <person name="Zhang Y.Q."/>
            <person name="Mitsuda N."/>
            <person name="Wang M."/>
            <person name="Liu G.H."/>
            <person name="Pecoraro L."/>
            <person name="Huang H.X."/>
            <person name="Xiao X.J."/>
            <person name="Lin M."/>
            <person name="Wu X.Y."/>
            <person name="Wu W.L."/>
            <person name="Chen Y.Y."/>
            <person name="Chang S.B."/>
            <person name="Sakamoto S."/>
            <person name="Ohme-Takagi M."/>
            <person name="Yagi M."/>
            <person name="Zeng S.J."/>
            <person name="Shen C.Y."/>
            <person name="Yeh C.M."/>
            <person name="Luo Y.B."/>
            <person name="Tsai W.C."/>
            <person name="Van de Peer Y."/>
            <person name="Liu Z.J."/>
        </authorList>
    </citation>
    <scope>NUCLEOTIDE SEQUENCE [LARGE SCALE GENOMIC DNA]</scope>
    <source>
        <tissue evidence="6">The whole plant</tissue>
    </source>
</reference>
<dbReference type="AlphaFoldDB" id="A0A2I0WMV3"/>
<dbReference type="Gene3D" id="2.40.330.10">
    <property type="entry name" value="DNA-binding pseudobarrel domain"/>
    <property type="match status" value="1"/>
</dbReference>
<keyword evidence="5" id="KW-0539">Nucleus</keyword>
<comment type="subcellular location">
    <subcellularLocation>
        <location evidence="1">Nucleus</location>
    </subcellularLocation>
</comment>
<keyword evidence="4" id="KW-0804">Transcription</keyword>
<accession>A0A2I0WMV3</accession>
<dbReference type="GO" id="GO:0003677">
    <property type="term" value="F:DNA binding"/>
    <property type="evidence" value="ECO:0007669"/>
    <property type="project" value="UniProtKB-KW"/>
</dbReference>
<evidence type="ECO:0000256" key="1">
    <source>
        <dbReference type="ARBA" id="ARBA00004123"/>
    </source>
</evidence>